<dbReference type="Gene3D" id="3.90.550.50">
    <property type="match status" value="1"/>
</dbReference>
<evidence type="ECO:0000313" key="14">
    <source>
        <dbReference type="Proteomes" id="UP000749559"/>
    </source>
</evidence>
<keyword evidence="8 11" id="KW-0333">Golgi apparatus</keyword>
<evidence type="ECO:0000256" key="4">
    <source>
        <dbReference type="ARBA" id="ARBA00022679"/>
    </source>
</evidence>
<feature type="transmembrane region" description="Helical" evidence="11">
    <location>
        <begin position="7"/>
        <end position="25"/>
    </location>
</feature>
<dbReference type="PANTHER" id="PTHR11214:SF314">
    <property type="entry name" value="HEXOSYLTRANSFERASE"/>
    <property type="match status" value="1"/>
</dbReference>
<keyword evidence="6 11" id="KW-0735">Signal-anchor</keyword>
<evidence type="ECO:0000256" key="5">
    <source>
        <dbReference type="ARBA" id="ARBA00022692"/>
    </source>
</evidence>
<sequence length="420" mass="48135">MLRIYRIFMFVLCSASIMFTLLGLYPENQEVQVSDGELMDQLSVGYTRRGKFISGNVIKGNVIDNDGNNTKANNTNSDSITLRTAKRGSDVTKNNSISLGNNKENKDKQTKSHITSSIFLDYRQVLKNGNFSANQSVNISELRPDKCDACFPQSSYIYKNDNLCSTKNSTTQVKLLVIIFTVHHDMRTRNSLRKTWTSISNLNTKEMRYVFLLGKHTRDPKWNVRALAEAKKYGDILIKDFMDEYKHLTLKTMSGLKWAAEFCSNAKYVMKTDTDMWVNTPRLLQFIDSFKIKNEIIGTCPKKAKPIRHNKSKYYVSPKQFPHLSYPGFCSGTGYVTTMKVVKDIVKVSPNIPFFFLEDIYVGLCNKALGYKVRSVKGFHAYRVKFNVCGYKQIITSHHMPRGAIEKIWNTKCDNKTLKH</sequence>
<proteinExistence type="inferred from homology"/>
<evidence type="ECO:0000256" key="12">
    <source>
        <dbReference type="SAM" id="MobiDB-lite"/>
    </source>
</evidence>
<evidence type="ECO:0000256" key="11">
    <source>
        <dbReference type="RuleBase" id="RU363063"/>
    </source>
</evidence>
<evidence type="ECO:0000256" key="1">
    <source>
        <dbReference type="ARBA" id="ARBA00004323"/>
    </source>
</evidence>
<keyword evidence="3 11" id="KW-0328">Glycosyltransferase</keyword>
<evidence type="ECO:0000256" key="8">
    <source>
        <dbReference type="ARBA" id="ARBA00023034"/>
    </source>
</evidence>
<comment type="subcellular location">
    <subcellularLocation>
        <location evidence="1 11">Golgi apparatus membrane</location>
        <topology evidence="1 11">Single-pass type II membrane protein</topology>
    </subcellularLocation>
</comment>
<dbReference type="FunFam" id="3.90.550.50:FF:000001">
    <property type="entry name" value="Hexosyltransferase"/>
    <property type="match status" value="1"/>
</dbReference>
<comment type="similarity">
    <text evidence="2 11">Belongs to the glycosyltransferase 31 family.</text>
</comment>
<evidence type="ECO:0000313" key="13">
    <source>
        <dbReference type="EMBL" id="CAH1780081.1"/>
    </source>
</evidence>
<evidence type="ECO:0000256" key="9">
    <source>
        <dbReference type="ARBA" id="ARBA00023136"/>
    </source>
</evidence>
<dbReference type="EMBL" id="CAIIXF020000003">
    <property type="protein sequence ID" value="CAH1780081.1"/>
    <property type="molecule type" value="Genomic_DNA"/>
</dbReference>
<evidence type="ECO:0000256" key="6">
    <source>
        <dbReference type="ARBA" id="ARBA00022968"/>
    </source>
</evidence>
<dbReference type="GO" id="GO:0016758">
    <property type="term" value="F:hexosyltransferase activity"/>
    <property type="evidence" value="ECO:0007669"/>
    <property type="project" value="InterPro"/>
</dbReference>
<dbReference type="PANTHER" id="PTHR11214">
    <property type="entry name" value="BETA-1,3-N-ACETYLGLUCOSAMINYLTRANSFERASE"/>
    <property type="match status" value="1"/>
</dbReference>
<keyword evidence="10" id="KW-0325">Glycoprotein</keyword>
<keyword evidence="14" id="KW-1185">Reference proteome</keyword>
<organism evidence="13 14">
    <name type="scientific">Owenia fusiformis</name>
    <name type="common">Polychaete worm</name>
    <dbReference type="NCBI Taxonomy" id="6347"/>
    <lineage>
        <taxon>Eukaryota</taxon>
        <taxon>Metazoa</taxon>
        <taxon>Spiralia</taxon>
        <taxon>Lophotrochozoa</taxon>
        <taxon>Annelida</taxon>
        <taxon>Polychaeta</taxon>
        <taxon>Sedentaria</taxon>
        <taxon>Canalipalpata</taxon>
        <taxon>Sabellida</taxon>
        <taxon>Oweniida</taxon>
        <taxon>Oweniidae</taxon>
        <taxon>Owenia</taxon>
    </lineage>
</organism>
<accession>A0A8J1USW8</accession>
<evidence type="ECO:0000256" key="2">
    <source>
        <dbReference type="ARBA" id="ARBA00008661"/>
    </source>
</evidence>
<evidence type="ECO:0000256" key="10">
    <source>
        <dbReference type="ARBA" id="ARBA00023180"/>
    </source>
</evidence>
<dbReference type="Pfam" id="PF01762">
    <property type="entry name" value="Galactosyl_T"/>
    <property type="match status" value="1"/>
</dbReference>
<keyword evidence="5 11" id="KW-0812">Transmembrane</keyword>
<dbReference type="Proteomes" id="UP000749559">
    <property type="component" value="Unassembled WGS sequence"/>
</dbReference>
<evidence type="ECO:0000256" key="3">
    <source>
        <dbReference type="ARBA" id="ARBA00022676"/>
    </source>
</evidence>
<comment type="caution">
    <text evidence="13">The sequence shown here is derived from an EMBL/GenBank/DDBJ whole genome shotgun (WGS) entry which is preliminary data.</text>
</comment>
<protein>
    <recommendedName>
        <fullName evidence="11">Hexosyltransferase</fullName>
        <ecNumber evidence="11">2.4.1.-</ecNumber>
    </recommendedName>
</protein>
<feature type="compositionally biased region" description="Polar residues" evidence="12">
    <location>
        <begin position="91"/>
        <end position="102"/>
    </location>
</feature>
<dbReference type="GO" id="GO:0006493">
    <property type="term" value="P:protein O-linked glycosylation"/>
    <property type="evidence" value="ECO:0007669"/>
    <property type="project" value="TreeGrafter"/>
</dbReference>
<dbReference type="GO" id="GO:0000139">
    <property type="term" value="C:Golgi membrane"/>
    <property type="evidence" value="ECO:0007669"/>
    <property type="project" value="UniProtKB-SubCell"/>
</dbReference>
<dbReference type="InterPro" id="IPR002659">
    <property type="entry name" value="Glyco_trans_31"/>
</dbReference>
<dbReference type="EC" id="2.4.1.-" evidence="11"/>
<dbReference type="AlphaFoldDB" id="A0A8J1USW8"/>
<feature type="region of interest" description="Disordered" evidence="12">
    <location>
        <begin position="91"/>
        <end position="110"/>
    </location>
</feature>
<dbReference type="OrthoDB" id="2139606at2759"/>
<keyword evidence="4" id="KW-0808">Transferase</keyword>
<keyword evidence="9 11" id="KW-0472">Membrane</keyword>
<keyword evidence="7 11" id="KW-1133">Transmembrane helix</keyword>
<evidence type="ECO:0000256" key="7">
    <source>
        <dbReference type="ARBA" id="ARBA00022989"/>
    </source>
</evidence>
<gene>
    <name evidence="13" type="ORF">OFUS_LOCUS6824</name>
</gene>
<name>A0A8J1USW8_OWEFU</name>
<reference evidence="13" key="1">
    <citation type="submission" date="2022-03" db="EMBL/GenBank/DDBJ databases">
        <authorList>
            <person name="Martin C."/>
        </authorList>
    </citation>
    <scope>NUCLEOTIDE SEQUENCE</scope>
</reference>